<dbReference type="Gene3D" id="3.40.50.2300">
    <property type="match status" value="1"/>
</dbReference>
<dbReference type="SMART" id="SM00448">
    <property type="entry name" value="REC"/>
    <property type="match status" value="1"/>
</dbReference>
<sequence>MAQTILLIEDEPILQKTLSAALQQEGYDIKNALDGEIGLNLAKEIKPDLILLDLILPKMDGFEVLDALKGDDALKQIPVIVLTNLESPQDIEKALAKGATTYLVKANYELKNIIAKIQETIGAKK</sequence>
<evidence type="ECO:0000259" key="3">
    <source>
        <dbReference type="PROSITE" id="PS50110"/>
    </source>
</evidence>
<dbReference type="InterPro" id="IPR001789">
    <property type="entry name" value="Sig_transdc_resp-reg_receiver"/>
</dbReference>
<dbReference type="PANTHER" id="PTHR44591:SF3">
    <property type="entry name" value="RESPONSE REGULATORY DOMAIN-CONTAINING PROTEIN"/>
    <property type="match status" value="1"/>
</dbReference>
<evidence type="ECO:0000256" key="2">
    <source>
        <dbReference type="PROSITE-ProRule" id="PRU00169"/>
    </source>
</evidence>
<dbReference type="Proteomes" id="UP000228867">
    <property type="component" value="Unassembled WGS sequence"/>
</dbReference>
<organism evidence="4 5">
    <name type="scientific">Candidatus Jorgensenbacteria bacterium CG11_big_fil_rev_8_21_14_0_20_38_23</name>
    <dbReference type="NCBI Taxonomy" id="1974594"/>
    <lineage>
        <taxon>Bacteria</taxon>
        <taxon>Candidatus Joergenseniibacteriota</taxon>
    </lineage>
</organism>
<proteinExistence type="predicted"/>
<name>A0A2H0NCW3_9BACT</name>
<protein>
    <submittedName>
        <fullName evidence="4">Response regulator</fullName>
    </submittedName>
</protein>
<dbReference type="EMBL" id="PCWR01000071">
    <property type="protein sequence ID" value="PIR06005.1"/>
    <property type="molecule type" value="Genomic_DNA"/>
</dbReference>
<comment type="caution">
    <text evidence="4">The sequence shown here is derived from an EMBL/GenBank/DDBJ whole genome shotgun (WGS) entry which is preliminary data.</text>
</comment>
<evidence type="ECO:0000256" key="1">
    <source>
        <dbReference type="ARBA" id="ARBA00022553"/>
    </source>
</evidence>
<dbReference type="InterPro" id="IPR011006">
    <property type="entry name" value="CheY-like_superfamily"/>
</dbReference>
<dbReference type="PROSITE" id="PS50110">
    <property type="entry name" value="RESPONSE_REGULATORY"/>
    <property type="match status" value="1"/>
</dbReference>
<gene>
    <name evidence="4" type="ORF">COV54_03550</name>
</gene>
<dbReference type="AlphaFoldDB" id="A0A2H0NCW3"/>
<dbReference type="GO" id="GO:0000160">
    <property type="term" value="P:phosphorelay signal transduction system"/>
    <property type="evidence" value="ECO:0007669"/>
    <property type="project" value="InterPro"/>
</dbReference>
<reference evidence="4 5" key="1">
    <citation type="submission" date="2017-09" db="EMBL/GenBank/DDBJ databases">
        <title>Depth-based differentiation of microbial function through sediment-hosted aquifers and enrichment of novel symbionts in the deep terrestrial subsurface.</title>
        <authorList>
            <person name="Probst A.J."/>
            <person name="Ladd B."/>
            <person name="Jarett J.K."/>
            <person name="Geller-Mcgrath D.E."/>
            <person name="Sieber C.M."/>
            <person name="Emerson J.B."/>
            <person name="Anantharaman K."/>
            <person name="Thomas B.C."/>
            <person name="Malmstrom R."/>
            <person name="Stieglmeier M."/>
            <person name="Klingl A."/>
            <person name="Woyke T."/>
            <person name="Ryan C.M."/>
            <person name="Banfield J.F."/>
        </authorList>
    </citation>
    <scope>NUCLEOTIDE SEQUENCE [LARGE SCALE GENOMIC DNA]</scope>
    <source>
        <strain evidence="4">CG11_big_fil_rev_8_21_14_0_20_38_23</strain>
    </source>
</reference>
<evidence type="ECO:0000313" key="5">
    <source>
        <dbReference type="Proteomes" id="UP000228867"/>
    </source>
</evidence>
<dbReference type="SUPFAM" id="SSF52172">
    <property type="entry name" value="CheY-like"/>
    <property type="match status" value="1"/>
</dbReference>
<dbReference type="InterPro" id="IPR050595">
    <property type="entry name" value="Bact_response_regulator"/>
</dbReference>
<keyword evidence="1 2" id="KW-0597">Phosphoprotein</keyword>
<dbReference type="PANTHER" id="PTHR44591">
    <property type="entry name" value="STRESS RESPONSE REGULATOR PROTEIN 1"/>
    <property type="match status" value="1"/>
</dbReference>
<feature type="domain" description="Response regulatory" evidence="3">
    <location>
        <begin position="4"/>
        <end position="120"/>
    </location>
</feature>
<evidence type="ECO:0000313" key="4">
    <source>
        <dbReference type="EMBL" id="PIR06005.1"/>
    </source>
</evidence>
<feature type="modified residue" description="4-aspartylphosphate" evidence="2">
    <location>
        <position position="53"/>
    </location>
</feature>
<dbReference type="Pfam" id="PF00072">
    <property type="entry name" value="Response_reg"/>
    <property type="match status" value="1"/>
</dbReference>
<accession>A0A2H0NCW3</accession>